<dbReference type="WBParaSite" id="EEL_0000273401-mRNA-1">
    <property type="protein sequence ID" value="EEL_0000273401-mRNA-1"/>
    <property type="gene ID" value="EEL_0000273401"/>
</dbReference>
<reference evidence="3" key="1">
    <citation type="submission" date="2017-02" db="UniProtKB">
        <authorList>
            <consortium name="WormBaseParasite"/>
        </authorList>
    </citation>
    <scope>IDENTIFICATION</scope>
</reference>
<keyword evidence="2" id="KW-1185">Reference proteome</keyword>
<dbReference type="Proteomes" id="UP000050640">
    <property type="component" value="Unplaced"/>
</dbReference>
<dbReference type="STRING" id="1147741.A0A0R3RMM4"/>
<protein>
    <submittedName>
        <fullName evidence="3">HEAT repeat domain-containing protein</fullName>
    </submittedName>
</protein>
<feature type="compositionally biased region" description="Acidic residues" evidence="1">
    <location>
        <begin position="1"/>
        <end position="13"/>
    </location>
</feature>
<dbReference type="InterPro" id="IPR016024">
    <property type="entry name" value="ARM-type_fold"/>
</dbReference>
<dbReference type="PANTHER" id="PTHR21467:SF0">
    <property type="entry name" value="SERINE_THREONINE-PROTEIN PHOSPHATASE 4 REGULATORY SUBUNIT 4"/>
    <property type="match status" value="1"/>
</dbReference>
<dbReference type="GO" id="GO:0019888">
    <property type="term" value="F:protein phosphatase regulator activity"/>
    <property type="evidence" value="ECO:0007669"/>
    <property type="project" value="TreeGrafter"/>
</dbReference>
<feature type="region of interest" description="Disordered" evidence="1">
    <location>
        <begin position="1"/>
        <end position="20"/>
    </location>
</feature>
<dbReference type="SUPFAM" id="SSF48371">
    <property type="entry name" value="ARM repeat"/>
    <property type="match status" value="1"/>
</dbReference>
<organism evidence="2 3">
    <name type="scientific">Elaeophora elaphi</name>
    <dbReference type="NCBI Taxonomy" id="1147741"/>
    <lineage>
        <taxon>Eukaryota</taxon>
        <taxon>Metazoa</taxon>
        <taxon>Ecdysozoa</taxon>
        <taxon>Nematoda</taxon>
        <taxon>Chromadorea</taxon>
        <taxon>Rhabditida</taxon>
        <taxon>Spirurina</taxon>
        <taxon>Spiruromorpha</taxon>
        <taxon>Filarioidea</taxon>
        <taxon>Onchocercidae</taxon>
        <taxon>Elaeophora</taxon>
    </lineage>
</organism>
<name>A0A0R3RMM4_9BILA</name>
<dbReference type="AlphaFoldDB" id="A0A0R3RMM4"/>
<dbReference type="GO" id="GO:0005829">
    <property type="term" value="C:cytosol"/>
    <property type="evidence" value="ECO:0007669"/>
    <property type="project" value="TreeGrafter"/>
</dbReference>
<sequence>MSDTEAENDEETEQVEKKIDWESLLNAANDPDLSEFLQSSVDDAINTLKTGREVQKLSIIRTLSDLLDTDGDQVVEKVMPVIQQMLDEECSNLDIQCEAAVTYKNIYRNSKLTAHIP</sequence>
<evidence type="ECO:0000256" key="1">
    <source>
        <dbReference type="SAM" id="MobiDB-lite"/>
    </source>
</evidence>
<evidence type="ECO:0000313" key="3">
    <source>
        <dbReference type="WBParaSite" id="EEL_0000273401-mRNA-1"/>
    </source>
</evidence>
<dbReference type="GO" id="GO:0008287">
    <property type="term" value="C:protein serine/threonine phosphatase complex"/>
    <property type="evidence" value="ECO:0007669"/>
    <property type="project" value="TreeGrafter"/>
</dbReference>
<dbReference type="PANTHER" id="PTHR21467">
    <property type="entry name" value="PROTEIN PHOSPHATASE 4 REGULATORY SUBUNIT 4 PPP4R4"/>
    <property type="match status" value="1"/>
</dbReference>
<dbReference type="InterPro" id="IPR039918">
    <property type="entry name" value="PPP4R4"/>
</dbReference>
<evidence type="ECO:0000313" key="2">
    <source>
        <dbReference type="Proteomes" id="UP000050640"/>
    </source>
</evidence>
<proteinExistence type="predicted"/>
<accession>A0A0R3RMM4</accession>